<dbReference type="HAMAP" id="MF_00276">
    <property type="entry name" value="KdpC"/>
    <property type="match status" value="1"/>
</dbReference>
<keyword evidence="2 11" id="KW-1003">Cell membrane</keyword>
<evidence type="ECO:0000256" key="6">
    <source>
        <dbReference type="ARBA" id="ARBA00022840"/>
    </source>
</evidence>
<keyword evidence="3 11" id="KW-0633">Potassium transport</keyword>
<name>H8FVL4_MAGML</name>
<keyword evidence="12" id="KW-0378">Hydrolase</keyword>
<evidence type="ECO:0000256" key="1">
    <source>
        <dbReference type="ARBA" id="ARBA00022448"/>
    </source>
</evidence>
<dbReference type="AlphaFoldDB" id="H8FVL4"/>
<comment type="subcellular location">
    <subcellularLocation>
        <location evidence="11">Cell membrane</location>
        <topology evidence="11">Single-pass membrane protein</topology>
    </subcellularLocation>
</comment>
<dbReference type="InterPro" id="IPR003820">
    <property type="entry name" value="KdpC"/>
</dbReference>
<keyword evidence="13" id="KW-1185">Reference proteome</keyword>
<keyword evidence="10 11" id="KW-0472">Membrane</keyword>
<keyword evidence="6 11" id="KW-0067">ATP-binding</keyword>
<dbReference type="GO" id="GO:0008556">
    <property type="term" value="F:P-type potassium transmembrane transporter activity"/>
    <property type="evidence" value="ECO:0007669"/>
    <property type="project" value="InterPro"/>
</dbReference>
<evidence type="ECO:0000256" key="9">
    <source>
        <dbReference type="ARBA" id="ARBA00023065"/>
    </source>
</evidence>
<evidence type="ECO:0000256" key="7">
    <source>
        <dbReference type="ARBA" id="ARBA00022958"/>
    </source>
</evidence>
<proteinExistence type="inferred from homology"/>
<dbReference type="OrthoDB" id="9788285at2"/>
<dbReference type="NCBIfam" id="TIGR00681">
    <property type="entry name" value="kdpC"/>
    <property type="match status" value="1"/>
</dbReference>
<protein>
    <recommendedName>
        <fullName evidence="11">Potassium-transporting ATPase KdpC subunit</fullName>
    </recommendedName>
    <alternativeName>
        <fullName evidence="11">ATP phosphohydrolase [potassium-transporting] C chain</fullName>
    </alternativeName>
    <alternativeName>
        <fullName evidence="11">Potassium-binding and translocating subunit C</fullName>
    </alternativeName>
    <alternativeName>
        <fullName evidence="11">Potassium-translocating ATPase C chain</fullName>
    </alternativeName>
</protein>
<dbReference type="STRING" id="1150626.PHAMO_380070"/>
<dbReference type="GO" id="GO:0016787">
    <property type="term" value="F:hydrolase activity"/>
    <property type="evidence" value="ECO:0007669"/>
    <property type="project" value="UniProtKB-KW"/>
</dbReference>
<dbReference type="PANTHER" id="PTHR30042:SF2">
    <property type="entry name" value="POTASSIUM-TRANSPORTING ATPASE KDPC SUBUNIT"/>
    <property type="match status" value="1"/>
</dbReference>
<dbReference type="Proteomes" id="UP000004169">
    <property type="component" value="Unassembled WGS sequence"/>
</dbReference>
<evidence type="ECO:0000256" key="10">
    <source>
        <dbReference type="ARBA" id="ARBA00023136"/>
    </source>
</evidence>
<gene>
    <name evidence="11 12" type="primary">kdpC</name>
    <name evidence="12" type="ORF">PHAMO_380070</name>
</gene>
<keyword evidence="4 11" id="KW-0812">Transmembrane</keyword>
<comment type="subunit">
    <text evidence="11">The system is composed of three essential subunits: KdpA, KdpB and KdpC.</text>
</comment>
<keyword evidence="5 11" id="KW-0547">Nucleotide-binding</keyword>
<evidence type="ECO:0000256" key="8">
    <source>
        <dbReference type="ARBA" id="ARBA00022989"/>
    </source>
</evidence>
<organism evidence="12 13">
    <name type="scientific">Magnetospirillum molischianum DSM 120</name>
    <dbReference type="NCBI Taxonomy" id="1150626"/>
    <lineage>
        <taxon>Bacteria</taxon>
        <taxon>Pseudomonadati</taxon>
        <taxon>Pseudomonadota</taxon>
        <taxon>Alphaproteobacteria</taxon>
        <taxon>Rhodospirillales</taxon>
        <taxon>Rhodospirillaceae</taxon>
        <taxon>Magnetospirillum</taxon>
    </lineage>
</organism>
<evidence type="ECO:0000256" key="4">
    <source>
        <dbReference type="ARBA" id="ARBA00022692"/>
    </source>
</evidence>
<dbReference type="eggNOG" id="COG2156">
    <property type="taxonomic scope" value="Bacteria"/>
</dbReference>
<evidence type="ECO:0000256" key="5">
    <source>
        <dbReference type="ARBA" id="ARBA00022741"/>
    </source>
</evidence>
<evidence type="ECO:0000313" key="13">
    <source>
        <dbReference type="Proteomes" id="UP000004169"/>
    </source>
</evidence>
<evidence type="ECO:0000313" key="12">
    <source>
        <dbReference type="EMBL" id="CCG42402.1"/>
    </source>
</evidence>
<reference evidence="12 13" key="1">
    <citation type="journal article" date="2012" name="J. Bacteriol.">
        <title>Draft Genome Sequence of the Purple Photosynthetic Bacterium Phaeospirillum molischianum DSM120, a Particularly Versatile Bacterium.</title>
        <authorList>
            <person name="Duquesne K."/>
            <person name="Prima V."/>
            <person name="Ji B."/>
            <person name="Rouy Z."/>
            <person name="Medigue C."/>
            <person name="Talla E."/>
            <person name="Sturgis J.N."/>
        </authorList>
    </citation>
    <scope>NUCLEOTIDE SEQUENCE [LARGE SCALE GENOMIC DNA]</scope>
    <source>
        <strain evidence="13">DSM120</strain>
    </source>
</reference>
<sequence>MLKELRPALVMVAAMTVLTGLAYPLTVTGLAQIAFPWQAKGSLIESGGQVVGSALIGQSFTGPAYVWGRPSATVATDPADPTKTVSAPYNAASSGGSNLAPSSQALIDGVTQAVATIRAAHPDQTGPVPVDLVTASSSGLDPDISPAAALWQAGRIAQVRHAPVEDVKALMIRHIEGRLLGILGEPRVNVLRLNLALDERWPMK</sequence>
<keyword evidence="7 11" id="KW-0630">Potassium</keyword>
<evidence type="ECO:0000256" key="11">
    <source>
        <dbReference type="HAMAP-Rule" id="MF_00276"/>
    </source>
</evidence>
<comment type="caution">
    <text evidence="12">The sequence shown here is derived from an EMBL/GenBank/DDBJ whole genome shotgun (WGS) entry which is preliminary data.</text>
</comment>
<keyword evidence="8 11" id="KW-1133">Transmembrane helix</keyword>
<dbReference type="NCBIfam" id="NF001454">
    <property type="entry name" value="PRK00315.1"/>
    <property type="match status" value="1"/>
</dbReference>
<evidence type="ECO:0000256" key="2">
    <source>
        <dbReference type="ARBA" id="ARBA00022475"/>
    </source>
</evidence>
<dbReference type="EMBL" id="CAHP01000032">
    <property type="protein sequence ID" value="CCG42402.1"/>
    <property type="molecule type" value="Genomic_DNA"/>
</dbReference>
<comment type="function">
    <text evidence="11">Part of the high-affinity ATP-driven potassium transport (or Kdp) system, which catalyzes the hydrolysis of ATP coupled with the electrogenic transport of potassium into the cytoplasm. This subunit acts as a catalytic chaperone that increases the ATP-binding affinity of the ATP-hydrolyzing subunit KdpB by the formation of a transient KdpB/KdpC/ATP ternary complex.</text>
</comment>
<keyword evidence="9 11" id="KW-0406">Ion transport</keyword>
<dbReference type="GO" id="GO:0005886">
    <property type="term" value="C:plasma membrane"/>
    <property type="evidence" value="ECO:0007669"/>
    <property type="project" value="UniProtKB-SubCell"/>
</dbReference>
<keyword evidence="1 11" id="KW-0813">Transport</keyword>
<dbReference type="PANTHER" id="PTHR30042">
    <property type="entry name" value="POTASSIUM-TRANSPORTING ATPASE C CHAIN"/>
    <property type="match status" value="1"/>
</dbReference>
<comment type="similarity">
    <text evidence="11">Belongs to the KdpC family.</text>
</comment>
<evidence type="ECO:0000256" key="3">
    <source>
        <dbReference type="ARBA" id="ARBA00022538"/>
    </source>
</evidence>
<dbReference type="RefSeq" id="WP_002730099.1">
    <property type="nucleotide sequence ID" value="NZ_CAHP01000032.1"/>
</dbReference>
<dbReference type="Pfam" id="PF02669">
    <property type="entry name" value="KdpC"/>
    <property type="match status" value="1"/>
</dbReference>
<accession>H8FVL4</accession>
<dbReference type="PIRSF" id="PIRSF001296">
    <property type="entry name" value="K_ATPase_KdpC"/>
    <property type="match status" value="1"/>
</dbReference>
<dbReference type="GO" id="GO:0005524">
    <property type="term" value="F:ATP binding"/>
    <property type="evidence" value="ECO:0007669"/>
    <property type="project" value="UniProtKB-UniRule"/>
</dbReference>